<comment type="caution">
    <text evidence="7">The sequence shown here is derived from an EMBL/GenBank/DDBJ whole genome shotgun (WGS) entry which is preliminary data.</text>
</comment>
<evidence type="ECO:0000256" key="4">
    <source>
        <dbReference type="ARBA" id="ARBA00023274"/>
    </source>
</evidence>
<dbReference type="GO" id="GO:1990904">
    <property type="term" value="C:ribonucleoprotein complex"/>
    <property type="evidence" value="ECO:0007669"/>
    <property type="project" value="UniProtKB-KW"/>
</dbReference>
<dbReference type="GO" id="GO:0005840">
    <property type="term" value="C:ribosome"/>
    <property type="evidence" value="ECO:0007669"/>
    <property type="project" value="UniProtKB-KW"/>
</dbReference>
<sequence>MFTFKISHVCRKMDAEICIGLNKGHKVTKNVTKVKPKKANKHAKFIRDIVREVCGFSPYEKRTLELLRVSKDKRALKFCKKRLGTHLRAKKKREELSNVLLAQRKAAAHKEKEKEGNSVLTNQPRLPKFTLESFSGKDISSFPSFWARFKSAVDDNSNLNDVDKFSYLKSVVTSDAELAIRGLTLTPENYAKAVKILEDRFGRKELIVDYHMNRLLNLSPVRKSFDVIALRKLYDQLEINIRGLESLEIFPDSYSCLLFPIIMKAIPPDLALEYNKKQSQVTDLTTYLRGEVESRERTEILLKPHGSHSYPNKYSERAPPIYPQPNRKGQGHSRFYPSHKSG</sequence>
<evidence type="ECO:0000313" key="7">
    <source>
        <dbReference type="EMBL" id="GFR08762.1"/>
    </source>
</evidence>
<dbReference type="InterPro" id="IPR005312">
    <property type="entry name" value="DUF1759"/>
</dbReference>
<keyword evidence="4 5" id="KW-0687">Ribonucleoprotein</keyword>
<organism evidence="7 8">
    <name type="scientific">Trichonephila clavata</name>
    <name type="common">Joro spider</name>
    <name type="synonym">Nephila clavata</name>
    <dbReference type="NCBI Taxonomy" id="2740835"/>
    <lineage>
        <taxon>Eukaryota</taxon>
        <taxon>Metazoa</taxon>
        <taxon>Ecdysozoa</taxon>
        <taxon>Arthropoda</taxon>
        <taxon>Chelicerata</taxon>
        <taxon>Arachnida</taxon>
        <taxon>Araneae</taxon>
        <taxon>Araneomorphae</taxon>
        <taxon>Entelegynae</taxon>
        <taxon>Araneoidea</taxon>
        <taxon>Nephilidae</taxon>
        <taxon>Trichonephila</taxon>
    </lineage>
</organism>
<protein>
    <recommendedName>
        <fullName evidence="5">60S ribosomal protein L36</fullName>
    </recommendedName>
</protein>
<evidence type="ECO:0000256" key="1">
    <source>
        <dbReference type="ARBA" id="ARBA00006509"/>
    </source>
</evidence>
<dbReference type="EMBL" id="BMAO01016459">
    <property type="protein sequence ID" value="GFR08762.1"/>
    <property type="molecule type" value="Genomic_DNA"/>
</dbReference>
<accession>A0A8X6GPY6</accession>
<dbReference type="FunFam" id="1.10.10.1760:FF:000001">
    <property type="entry name" value="60S ribosomal protein L36"/>
    <property type="match status" value="1"/>
</dbReference>
<comment type="similarity">
    <text evidence="1 5">Belongs to the eukaryotic ribosomal protein eL36 family.</text>
</comment>
<evidence type="ECO:0000256" key="3">
    <source>
        <dbReference type="ARBA" id="ARBA00022980"/>
    </source>
</evidence>
<keyword evidence="8" id="KW-1185">Reference proteome</keyword>
<evidence type="ECO:0000313" key="8">
    <source>
        <dbReference type="Proteomes" id="UP000887116"/>
    </source>
</evidence>
<dbReference type="GO" id="GO:0006412">
    <property type="term" value="P:translation"/>
    <property type="evidence" value="ECO:0007669"/>
    <property type="project" value="InterPro"/>
</dbReference>
<dbReference type="InterPro" id="IPR000509">
    <property type="entry name" value="Ribosomal_eL36"/>
</dbReference>
<dbReference type="Pfam" id="PF01158">
    <property type="entry name" value="Ribosomal_L36e"/>
    <property type="match status" value="1"/>
</dbReference>
<dbReference type="PROSITE" id="PS01190">
    <property type="entry name" value="RIBOSOMAL_L36E"/>
    <property type="match status" value="1"/>
</dbReference>
<evidence type="ECO:0000256" key="2">
    <source>
        <dbReference type="ARBA" id="ARBA00011133"/>
    </source>
</evidence>
<evidence type="ECO:0000256" key="6">
    <source>
        <dbReference type="SAM" id="MobiDB-lite"/>
    </source>
</evidence>
<feature type="region of interest" description="Disordered" evidence="6">
    <location>
        <begin position="303"/>
        <end position="342"/>
    </location>
</feature>
<gene>
    <name evidence="7" type="primary">RpL36</name>
    <name evidence="7" type="ORF">TNCT_280151</name>
</gene>
<evidence type="ECO:0000256" key="5">
    <source>
        <dbReference type="RuleBase" id="RU000665"/>
    </source>
</evidence>
<dbReference type="OrthoDB" id="9616667at2759"/>
<keyword evidence="3 5" id="KW-0689">Ribosomal protein</keyword>
<name>A0A8X6GPY6_TRICU</name>
<dbReference type="Pfam" id="PF03564">
    <property type="entry name" value="DUF1759"/>
    <property type="match status" value="1"/>
</dbReference>
<reference evidence="7" key="1">
    <citation type="submission" date="2020-07" db="EMBL/GenBank/DDBJ databases">
        <title>Multicomponent nature underlies the extraordinary mechanical properties of spider dragline silk.</title>
        <authorList>
            <person name="Kono N."/>
            <person name="Nakamura H."/>
            <person name="Mori M."/>
            <person name="Yoshida Y."/>
            <person name="Ohtoshi R."/>
            <person name="Malay A.D."/>
            <person name="Moran D.A.P."/>
            <person name="Tomita M."/>
            <person name="Numata K."/>
            <person name="Arakawa K."/>
        </authorList>
    </citation>
    <scope>NUCLEOTIDE SEQUENCE</scope>
</reference>
<dbReference type="AlphaFoldDB" id="A0A8X6GPY6"/>
<proteinExistence type="inferred from homology"/>
<comment type="subunit">
    <text evidence="2">Component of the large ribosomal subunit.</text>
</comment>
<dbReference type="Proteomes" id="UP000887116">
    <property type="component" value="Unassembled WGS sequence"/>
</dbReference>
<dbReference type="InterPro" id="IPR038097">
    <property type="entry name" value="Ribosomal_eL36_sf"/>
</dbReference>
<dbReference type="Gene3D" id="1.10.10.1760">
    <property type="entry name" value="60S ribosomal protein L36"/>
    <property type="match status" value="1"/>
</dbReference>
<dbReference type="GO" id="GO:0003735">
    <property type="term" value="F:structural constituent of ribosome"/>
    <property type="evidence" value="ECO:0007669"/>
    <property type="project" value="InterPro"/>
</dbReference>
<dbReference type="PANTHER" id="PTHR10114">
    <property type="entry name" value="60S RIBOSOMAL PROTEIN L36"/>
    <property type="match status" value="1"/>
</dbReference>